<keyword evidence="1" id="KW-0732">Signal</keyword>
<feature type="signal peptide" evidence="1">
    <location>
        <begin position="1"/>
        <end position="18"/>
    </location>
</feature>
<dbReference type="RefSeq" id="WP_029653721.1">
    <property type="nucleotide sequence ID" value="NZ_JAFKDB010000008.1"/>
</dbReference>
<sequence length="132" mass="14561">MRIVVFLAFILCASTSFANEESEKKAAAERYLAATPMSDMLSDMAGNMAMQIPEAERDDFIRLMTTEVDVSKLESAALDAMVKTFTLEELNALADFYGSDVGKSAMGKFGTYMAMVMPAIQREIMRAVSEMQ</sequence>
<dbReference type="Proteomes" id="UP000664344">
    <property type="component" value="Unassembled WGS sequence"/>
</dbReference>
<evidence type="ECO:0000256" key="1">
    <source>
        <dbReference type="SAM" id="SignalP"/>
    </source>
</evidence>
<dbReference type="InterPro" id="IPR018637">
    <property type="entry name" value="DUF2059"/>
</dbReference>
<feature type="domain" description="DUF2059" evidence="2">
    <location>
        <begin position="72"/>
        <end position="129"/>
    </location>
</feature>
<accession>A0ABS3BCT6</accession>
<protein>
    <submittedName>
        <fullName evidence="3">DUF2059 domain-containing protein</fullName>
    </submittedName>
</protein>
<feature type="chain" id="PRO_5045913257" evidence="1">
    <location>
        <begin position="19"/>
        <end position="132"/>
    </location>
</feature>
<comment type="caution">
    <text evidence="3">The sequence shown here is derived from an EMBL/GenBank/DDBJ whole genome shotgun (WGS) entry which is preliminary data.</text>
</comment>
<dbReference type="Pfam" id="PF09832">
    <property type="entry name" value="DUF2059"/>
    <property type="match status" value="1"/>
</dbReference>
<organism evidence="3 4">
    <name type="scientific">Marinobacter daepoensis</name>
    <dbReference type="NCBI Taxonomy" id="262077"/>
    <lineage>
        <taxon>Bacteria</taxon>
        <taxon>Pseudomonadati</taxon>
        <taxon>Pseudomonadota</taxon>
        <taxon>Gammaproteobacteria</taxon>
        <taxon>Pseudomonadales</taxon>
        <taxon>Marinobacteraceae</taxon>
        <taxon>Marinobacter</taxon>
    </lineage>
</organism>
<reference evidence="3 4" key="1">
    <citation type="submission" date="2021-02" db="EMBL/GenBank/DDBJ databases">
        <title>PHA producing bacteria isolated from coastal sediment in Guangdong, Shenzhen.</title>
        <authorList>
            <person name="Zheng W."/>
            <person name="Yu S."/>
            <person name="Huang Y."/>
        </authorList>
    </citation>
    <scope>NUCLEOTIDE SEQUENCE [LARGE SCALE GENOMIC DNA]</scope>
    <source>
        <strain evidence="3 4">TN21-5</strain>
    </source>
</reference>
<evidence type="ECO:0000313" key="4">
    <source>
        <dbReference type="Proteomes" id="UP000664344"/>
    </source>
</evidence>
<proteinExistence type="predicted"/>
<evidence type="ECO:0000259" key="2">
    <source>
        <dbReference type="Pfam" id="PF09832"/>
    </source>
</evidence>
<gene>
    <name evidence="3" type="ORF">JYP53_05185</name>
</gene>
<keyword evidence="4" id="KW-1185">Reference proteome</keyword>
<evidence type="ECO:0000313" key="3">
    <source>
        <dbReference type="EMBL" id="MBN7769297.1"/>
    </source>
</evidence>
<dbReference type="EMBL" id="JAFKDB010000008">
    <property type="protein sequence ID" value="MBN7769297.1"/>
    <property type="molecule type" value="Genomic_DNA"/>
</dbReference>
<name>A0ABS3BCT6_9GAMM</name>